<feature type="binding site" evidence="6">
    <location>
        <position position="472"/>
    </location>
    <ligand>
        <name>ATP</name>
        <dbReference type="ChEBI" id="CHEBI:30616"/>
    </ligand>
</feature>
<evidence type="ECO:0000259" key="8">
    <source>
        <dbReference type="Pfam" id="PF02503"/>
    </source>
</evidence>
<dbReference type="RefSeq" id="WP_260978333.1">
    <property type="nucleotide sequence ID" value="NZ_JAODBU010000003.1"/>
</dbReference>
<sequence>MKEKLQNYTQNRELSWLRFDQRVLSEATDETVPLLERLKFISIFTSNLDEFFMIRVGTLHDLSLIKSNHKDNKTGMTPAEQLEAIFRAVKPLINFRDEIYENVTEQLKTYGVHGLRMNEIEKKELKYLKNYFLTQINPILSPQIIDPHHPFPFLVNKNIYVGATLTNADEKKGNELFGIIPIPTALPEVIFLPGADVRYVFTSDVVSYFADTIFSSYKIIESTVFSVTRNADIASGDEAFDVDEDFRDAMQQLLNSRKRLAPVRLELKNKISGNFLRFLCEKLELTKVQVFITSSPLTMSYAFGLEDKISGSVKSELVYPPFEPQPSNDIRLNESIIKQLQKKDLLLSYPYESMNPFLKLLKEAAYDSSVISIKISIYRLAKNAKIVDYLCAAAENDKDVTVLIELRARFDEQNNIDWSQRLEQAGCRIIYGFEGYKVHSKVCLITRRERGKISYITQIGTGNYNEKTSKQYTDFSLMTSDMEIGTDANEFFKNMAIGNLEGNYSTLLVAPNSMKSEIIKLIDREIAKGTKGRIFLKFNSISDLTLINKLAEASLAGVNIQMIVRGICCILPQVEGKTDNIFIKSIVGRYLEHSRIYLFGSGNDEIMYISSADFMTRNMDKRVEVGCPIKDKTVKEKIMHFIEVQQADNTKARIMRSDGTYRSIITSNESIDNHTVLMNEAKRNAGNANSESKSFNPKDFIAEIKRKFG</sequence>
<dbReference type="InterPro" id="IPR025200">
    <property type="entry name" value="PPK_C_dom2"/>
</dbReference>
<dbReference type="NCBIfam" id="NF003917">
    <property type="entry name" value="PRK05443.1-1"/>
    <property type="match status" value="1"/>
</dbReference>
<dbReference type="PANTHER" id="PTHR30218:SF0">
    <property type="entry name" value="POLYPHOSPHATE KINASE"/>
    <property type="match status" value="1"/>
</dbReference>
<keyword evidence="5 6" id="KW-0067">ATP-binding</keyword>
<dbReference type="Pfam" id="PF17941">
    <property type="entry name" value="PP_kinase_C_1"/>
    <property type="match status" value="1"/>
</dbReference>
<keyword evidence="2 6" id="KW-0808">Transferase</keyword>
<dbReference type="Gene3D" id="3.30.870.10">
    <property type="entry name" value="Endonuclease Chain A"/>
    <property type="match status" value="2"/>
</dbReference>
<evidence type="ECO:0000313" key="12">
    <source>
        <dbReference type="EMBL" id="MCT7397992.1"/>
    </source>
</evidence>
<keyword evidence="3 6" id="KW-0547">Nucleotide-binding</keyword>
<dbReference type="Gene3D" id="1.20.58.310">
    <property type="entry name" value="Polyphosphate kinase N-terminal domain"/>
    <property type="match status" value="1"/>
</dbReference>
<dbReference type="EC" id="2.7.4.1" evidence="6 7"/>
<feature type="domain" description="Polyphosphate kinase C-terminal" evidence="11">
    <location>
        <begin position="336"/>
        <end position="495"/>
    </location>
</feature>
<dbReference type="InterPro" id="IPR036830">
    <property type="entry name" value="PP_kinase_middle_dom_sf"/>
</dbReference>
<dbReference type="NCBIfam" id="TIGR03705">
    <property type="entry name" value="poly_P_kin"/>
    <property type="match status" value="1"/>
</dbReference>
<feature type="active site" description="Phosphohistidine intermediate" evidence="6">
    <location>
        <position position="439"/>
    </location>
</feature>
<evidence type="ECO:0000256" key="3">
    <source>
        <dbReference type="ARBA" id="ARBA00022741"/>
    </source>
</evidence>
<keyword evidence="6" id="KW-0479">Metal-binding</keyword>
<dbReference type="NCBIfam" id="NF003921">
    <property type="entry name" value="PRK05443.2-2"/>
    <property type="match status" value="1"/>
</dbReference>
<dbReference type="SUPFAM" id="SSF143724">
    <property type="entry name" value="PHP14-like"/>
    <property type="match status" value="1"/>
</dbReference>
<evidence type="ECO:0000256" key="6">
    <source>
        <dbReference type="HAMAP-Rule" id="MF_00347"/>
    </source>
</evidence>
<feature type="binding site" evidence="6">
    <location>
        <position position="593"/>
    </location>
    <ligand>
        <name>ATP</name>
        <dbReference type="ChEBI" id="CHEBI:30616"/>
    </ligand>
</feature>
<gene>
    <name evidence="12" type="primary">ppk1</name>
    <name evidence="6" type="synonym">ppk</name>
    <name evidence="12" type="ORF">N5B56_02665</name>
</gene>
<feature type="domain" description="Polyphosphate kinase middle" evidence="8">
    <location>
        <begin position="124"/>
        <end position="303"/>
    </location>
</feature>
<feature type="binding site" evidence="6">
    <location>
        <position position="379"/>
    </location>
    <ligand>
        <name>Mg(2+)</name>
        <dbReference type="ChEBI" id="CHEBI:18420"/>
    </ligand>
</feature>
<keyword evidence="1 6" id="KW-0597">Phosphoprotein</keyword>
<dbReference type="Pfam" id="PF13089">
    <property type="entry name" value="PP_kinase_N"/>
    <property type="match status" value="1"/>
</dbReference>
<evidence type="ECO:0000256" key="4">
    <source>
        <dbReference type="ARBA" id="ARBA00022777"/>
    </source>
</evidence>
<organism evidence="12 13">
    <name type="scientific">Eubacterium album</name>
    <dbReference type="NCBI Taxonomy" id="2978477"/>
    <lineage>
        <taxon>Bacteria</taxon>
        <taxon>Bacillati</taxon>
        <taxon>Bacillota</taxon>
        <taxon>Clostridia</taxon>
        <taxon>Eubacteriales</taxon>
        <taxon>Eubacteriaceae</taxon>
        <taxon>Eubacterium</taxon>
    </lineage>
</organism>
<comment type="function">
    <text evidence="6 7">Catalyzes the reversible transfer of the terminal phosphate of ATP to form a long-chain polyphosphate (polyP).</text>
</comment>
<evidence type="ECO:0000256" key="2">
    <source>
        <dbReference type="ARBA" id="ARBA00022679"/>
    </source>
</evidence>
<dbReference type="GO" id="GO:0008976">
    <property type="term" value="F:polyphosphate kinase activity"/>
    <property type="evidence" value="ECO:0007669"/>
    <property type="project" value="UniProtKB-EC"/>
</dbReference>
<dbReference type="PANTHER" id="PTHR30218">
    <property type="entry name" value="POLYPHOSPHATE KINASE"/>
    <property type="match status" value="1"/>
</dbReference>
<reference evidence="12" key="1">
    <citation type="submission" date="2022-09" db="EMBL/GenBank/DDBJ databases">
        <title>Eubacterium sp. LFL-14 isolated from human feces.</title>
        <authorList>
            <person name="Liu F."/>
        </authorList>
    </citation>
    <scope>NUCLEOTIDE SEQUENCE</scope>
    <source>
        <strain evidence="12">LFL-14</strain>
    </source>
</reference>
<evidence type="ECO:0000256" key="1">
    <source>
        <dbReference type="ARBA" id="ARBA00022553"/>
    </source>
</evidence>
<dbReference type="Gene3D" id="3.30.1840.10">
    <property type="entry name" value="Polyphosphate kinase middle domain"/>
    <property type="match status" value="1"/>
</dbReference>
<evidence type="ECO:0000259" key="9">
    <source>
        <dbReference type="Pfam" id="PF13089"/>
    </source>
</evidence>
<dbReference type="InterPro" id="IPR025198">
    <property type="entry name" value="PPK_N_dom"/>
</dbReference>
<dbReference type="InterPro" id="IPR041108">
    <property type="entry name" value="PP_kinase_C_1"/>
</dbReference>
<dbReference type="PIRSF" id="PIRSF015589">
    <property type="entry name" value="PP_kinase"/>
    <property type="match status" value="1"/>
</dbReference>
<feature type="domain" description="Polyphosphate kinase N-terminal" evidence="9">
    <location>
        <begin position="10"/>
        <end position="113"/>
    </location>
</feature>
<dbReference type="EMBL" id="JAODBU010000003">
    <property type="protein sequence ID" value="MCT7397992.1"/>
    <property type="molecule type" value="Genomic_DNA"/>
</dbReference>
<evidence type="ECO:0000256" key="5">
    <source>
        <dbReference type="ARBA" id="ARBA00022840"/>
    </source>
</evidence>
<comment type="cofactor">
    <cofactor evidence="6">
        <name>Mg(2+)</name>
        <dbReference type="ChEBI" id="CHEBI:18420"/>
    </cofactor>
</comment>
<dbReference type="Pfam" id="PF13090">
    <property type="entry name" value="PP_kinase_C"/>
    <property type="match status" value="1"/>
</dbReference>
<evidence type="ECO:0000313" key="13">
    <source>
        <dbReference type="Proteomes" id="UP001431199"/>
    </source>
</evidence>
<keyword evidence="4 6" id="KW-0418">Kinase</keyword>
<protein>
    <recommendedName>
        <fullName evidence="6 7">Polyphosphate kinase</fullName>
        <ecNumber evidence="6 7">2.7.4.1</ecNumber>
    </recommendedName>
    <alternativeName>
        <fullName evidence="6">ATP-polyphosphate phosphotransferase</fullName>
    </alternativeName>
    <alternativeName>
        <fullName evidence="6">Polyphosphoric acid kinase</fullName>
    </alternativeName>
</protein>
<dbReference type="SUPFAM" id="SSF140356">
    <property type="entry name" value="PPK N-terminal domain-like"/>
    <property type="match status" value="1"/>
</dbReference>
<comment type="caution">
    <text evidence="12">The sequence shown here is derived from an EMBL/GenBank/DDBJ whole genome shotgun (WGS) entry which is preliminary data.</text>
</comment>
<name>A0ABT2LXG8_9FIRM</name>
<comment type="catalytic activity">
    <reaction evidence="6 7">
        <text>[phosphate](n) + ATP = [phosphate](n+1) + ADP</text>
        <dbReference type="Rhea" id="RHEA:19573"/>
        <dbReference type="Rhea" id="RHEA-COMP:9859"/>
        <dbReference type="Rhea" id="RHEA-COMP:14280"/>
        <dbReference type="ChEBI" id="CHEBI:16838"/>
        <dbReference type="ChEBI" id="CHEBI:30616"/>
        <dbReference type="ChEBI" id="CHEBI:456216"/>
        <dbReference type="EC" id="2.7.4.1"/>
    </reaction>
</comment>
<dbReference type="InterPro" id="IPR003414">
    <property type="entry name" value="PP_kinase"/>
</dbReference>
<feature type="binding site" evidence="6">
    <location>
        <position position="409"/>
    </location>
    <ligand>
        <name>Mg(2+)</name>
        <dbReference type="ChEBI" id="CHEBI:18420"/>
    </ligand>
</feature>
<dbReference type="CDD" id="cd09166">
    <property type="entry name" value="PLDc_PPK1_C1_unchar"/>
    <property type="match status" value="1"/>
</dbReference>
<feature type="binding site" evidence="6">
    <location>
        <position position="565"/>
    </location>
    <ligand>
        <name>ATP</name>
        <dbReference type="ChEBI" id="CHEBI:30616"/>
    </ligand>
</feature>
<dbReference type="Proteomes" id="UP001431199">
    <property type="component" value="Unassembled WGS sequence"/>
</dbReference>
<comment type="PTM">
    <text evidence="6 7">An intermediate of this reaction is the autophosphorylated ppk in which a phosphate is covalently linked to a histidine residue through a N-P bond.</text>
</comment>
<proteinExistence type="inferred from homology"/>
<evidence type="ECO:0000259" key="10">
    <source>
        <dbReference type="Pfam" id="PF13090"/>
    </source>
</evidence>
<feature type="binding site" evidence="6">
    <location>
        <position position="47"/>
    </location>
    <ligand>
        <name>ATP</name>
        <dbReference type="ChEBI" id="CHEBI:30616"/>
    </ligand>
</feature>
<dbReference type="SUPFAM" id="SSF56024">
    <property type="entry name" value="Phospholipase D/nuclease"/>
    <property type="match status" value="2"/>
</dbReference>
<dbReference type="HAMAP" id="MF_00347">
    <property type="entry name" value="Polyphosphate_kinase"/>
    <property type="match status" value="1"/>
</dbReference>
<dbReference type="InterPro" id="IPR036832">
    <property type="entry name" value="PPK_N_dom_sf"/>
</dbReference>
<dbReference type="InterPro" id="IPR024953">
    <property type="entry name" value="PP_kinase_middle"/>
</dbReference>
<evidence type="ECO:0000256" key="7">
    <source>
        <dbReference type="RuleBase" id="RU003800"/>
    </source>
</evidence>
<keyword evidence="13" id="KW-1185">Reference proteome</keyword>
<evidence type="ECO:0000259" key="11">
    <source>
        <dbReference type="Pfam" id="PF17941"/>
    </source>
</evidence>
<comment type="similarity">
    <text evidence="6 7">Belongs to the polyphosphate kinase 1 (PPK1) family.</text>
</comment>
<keyword evidence="6" id="KW-0460">Magnesium</keyword>
<feature type="domain" description="Polyphosphate kinase C-terminal" evidence="10">
    <location>
        <begin position="507"/>
        <end position="666"/>
    </location>
</feature>
<accession>A0ABT2LXG8</accession>
<dbReference type="Pfam" id="PF02503">
    <property type="entry name" value="PP_kinase"/>
    <property type="match status" value="1"/>
</dbReference>